<dbReference type="AlphaFoldDB" id="A0A9N9FLT1"/>
<dbReference type="InterPro" id="IPR011333">
    <property type="entry name" value="SKP1/BTB/POZ_sf"/>
</dbReference>
<dbReference type="PANTHER" id="PTHR45774">
    <property type="entry name" value="BTB/POZ DOMAIN-CONTAINING"/>
    <property type="match status" value="1"/>
</dbReference>
<feature type="domain" description="BTB" evidence="1">
    <location>
        <begin position="46"/>
        <end position="128"/>
    </location>
</feature>
<dbReference type="InterPro" id="IPR011705">
    <property type="entry name" value="BACK"/>
</dbReference>
<dbReference type="PANTHER" id="PTHR45774:SF3">
    <property type="entry name" value="BTB (POZ) DOMAIN-CONTAINING 2B-RELATED"/>
    <property type="match status" value="1"/>
</dbReference>
<dbReference type="InterPro" id="IPR000210">
    <property type="entry name" value="BTB/POZ_dom"/>
</dbReference>
<name>A0A9N9FLT1_9GLOM</name>
<dbReference type="Gene3D" id="3.30.710.10">
    <property type="entry name" value="Potassium Channel Kv1.1, Chain A"/>
    <property type="match status" value="1"/>
</dbReference>
<evidence type="ECO:0000313" key="2">
    <source>
        <dbReference type="EMBL" id="CAG8543129.1"/>
    </source>
</evidence>
<dbReference type="PROSITE" id="PS50097">
    <property type="entry name" value="BTB"/>
    <property type="match status" value="1"/>
</dbReference>
<dbReference type="SUPFAM" id="SSF54695">
    <property type="entry name" value="POZ domain"/>
    <property type="match status" value="1"/>
</dbReference>
<dbReference type="CDD" id="cd18186">
    <property type="entry name" value="BTB_POZ_ZBTB_KLHL-like"/>
    <property type="match status" value="1"/>
</dbReference>
<dbReference type="OrthoDB" id="298084at2759"/>
<dbReference type="EMBL" id="CAJVPJ010000617">
    <property type="protein sequence ID" value="CAG8543129.1"/>
    <property type="molecule type" value="Genomic_DNA"/>
</dbReference>
<dbReference type="Pfam" id="PF07707">
    <property type="entry name" value="BACK"/>
    <property type="match status" value="1"/>
</dbReference>
<dbReference type="Gene3D" id="1.25.40.420">
    <property type="match status" value="1"/>
</dbReference>
<evidence type="ECO:0000313" key="3">
    <source>
        <dbReference type="Proteomes" id="UP000789572"/>
    </source>
</evidence>
<dbReference type="SMART" id="SM00225">
    <property type="entry name" value="BTB"/>
    <property type="match status" value="1"/>
</dbReference>
<gene>
    <name evidence="2" type="ORF">POCULU_LOCUS4638</name>
</gene>
<protein>
    <submittedName>
        <fullName evidence="2">554_t:CDS:1</fullName>
    </submittedName>
</protein>
<dbReference type="Proteomes" id="UP000789572">
    <property type="component" value="Unassembled WGS sequence"/>
</dbReference>
<sequence>MIEEKTSDSEGNTEKAKGEVKSPSIFNLEQSLMSNLKTLYEKQIACDITITVGKGSTRQDFNAHKCLLCIRSPYFHKVFLGDEVPVEGGLSLYRADEPAAALVLENVSPSAFTIIITYMYTGKLELAKMADSMNDYLQLLSAFDTFKLQEPSQVLQRLVCAKYASALETHFVATMLFCKQHPQLHILNSFIDTLIMEKPESVFDSSDFTTLNADDLISILKRPDLNIPEIVIWDKIIKWAIAQDPVLPENINNYQSSERLVLRDRLGNILPLIKFHGISAPWFYRKIHPYKCVFSEEYYENLLEHYFDPRDNVQPLETIFTHERQVNRP</sequence>
<organism evidence="2 3">
    <name type="scientific">Paraglomus occultum</name>
    <dbReference type="NCBI Taxonomy" id="144539"/>
    <lineage>
        <taxon>Eukaryota</taxon>
        <taxon>Fungi</taxon>
        <taxon>Fungi incertae sedis</taxon>
        <taxon>Mucoromycota</taxon>
        <taxon>Glomeromycotina</taxon>
        <taxon>Glomeromycetes</taxon>
        <taxon>Paraglomerales</taxon>
        <taxon>Paraglomeraceae</taxon>
        <taxon>Paraglomus</taxon>
    </lineage>
</organism>
<evidence type="ECO:0000259" key="1">
    <source>
        <dbReference type="PROSITE" id="PS50097"/>
    </source>
</evidence>
<comment type="caution">
    <text evidence="2">The sequence shown here is derived from an EMBL/GenBank/DDBJ whole genome shotgun (WGS) entry which is preliminary data.</text>
</comment>
<reference evidence="2" key="1">
    <citation type="submission" date="2021-06" db="EMBL/GenBank/DDBJ databases">
        <authorList>
            <person name="Kallberg Y."/>
            <person name="Tangrot J."/>
            <person name="Rosling A."/>
        </authorList>
    </citation>
    <scope>NUCLEOTIDE SEQUENCE</scope>
    <source>
        <strain evidence="2">IA702</strain>
    </source>
</reference>
<dbReference type="Pfam" id="PF00651">
    <property type="entry name" value="BTB"/>
    <property type="match status" value="1"/>
</dbReference>
<accession>A0A9N9FLT1</accession>
<proteinExistence type="predicted"/>
<keyword evidence="3" id="KW-1185">Reference proteome</keyword>